<dbReference type="GO" id="GO:0005886">
    <property type="term" value="C:plasma membrane"/>
    <property type="evidence" value="ECO:0007669"/>
    <property type="project" value="TreeGrafter"/>
</dbReference>
<dbReference type="SMART" id="SM00228">
    <property type="entry name" value="PDZ"/>
    <property type="match status" value="1"/>
</dbReference>
<dbReference type="Gene3D" id="1.20.900.10">
    <property type="entry name" value="Dbl homology (DH) domain"/>
    <property type="match status" value="1"/>
</dbReference>
<feature type="compositionally biased region" description="Polar residues" evidence="1">
    <location>
        <begin position="1403"/>
        <end position="1413"/>
    </location>
</feature>
<protein>
    <submittedName>
        <fullName evidence="5">Uncharacterized protein</fullName>
    </submittedName>
</protein>
<feature type="domain" description="C2" evidence="2">
    <location>
        <begin position="344"/>
        <end position="472"/>
    </location>
</feature>
<name>A0A9P0M4E3_ACAOB</name>
<dbReference type="Gene3D" id="2.30.42.10">
    <property type="match status" value="1"/>
</dbReference>
<feature type="compositionally biased region" description="Polar residues" evidence="1">
    <location>
        <begin position="1261"/>
        <end position="1275"/>
    </location>
</feature>
<dbReference type="InterPro" id="IPR036034">
    <property type="entry name" value="PDZ_sf"/>
</dbReference>
<evidence type="ECO:0000259" key="3">
    <source>
        <dbReference type="PROSITE" id="PS50010"/>
    </source>
</evidence>
<dbReference type="GO" id="GO:0005085">
    <property type="term" value="F:guanyl-nucleotide exchange factor activity"/>
    <property type="evidence" value="ECO:0007669"/>
    <property type="project" value="InterPro"/>
</dbReference>
<evidence type="ECO:0000313" key="5">
    <source>
        <dbReference type="EMBL" id="CAH2004680.1"/>
    </source>
</evidence>
<evidence type="ECO:0000313" key="6">
    <source>
        <dbReference type="Proteomes" id="UP001152888"/>
    </source>
</evidence>
<dbReference type="Pfam" id="PF00595">
    <property type="entry name" value="PDZ"/>
    <property type="match status" value="1"/>
</dbReference>
<proteinExistence type="predicted"/>
<dbReference type="SUPFAM" id="SSF50729">
    <property type="entry name" value="PH domain-like"/>
    <property type="match status" value="1"/>
</dbReference>
<feature type="region of interest" description="Disordered" evidence="1">
    <location>
        <begin position="1"/>
        <end position="26"/>
    </location>
</feature>
<dbReference type="InterPro" id="IPR035892">
    <property type="entry name" value="C2_domain_sf"/>
</dbReference>
<feature type="compositionally biased region" description="Polar residues" evidence="1">
    <location>
        <begin position="1303"/>
        <end position="1320"/>
    </location>
</feature>
<reference evidence="5" key="1">
    <citation type="submission" date="2022-03" db="EMBL/GenBank/DDBJ databases">
        <authorList>
            <person name="Sayadi A."/>
        </authorList>
    </citation>
    <scope>NUCLEOTIDE SEQUENCE</scope>
</reference>
<feature type="compositionally biased region" description="Acidic residues" evidence="1">
    <location>
        <begin position="1447"/>
        <end position="1479"/>
    </location>
</feature>
<dbReference type="InterPro" id="IPR001849">
    <property type="entry name" value="PH_domain"/>
</dbReference>
<dbReference type="Gene3D" id="2.30.29.30">
    <property type="entry name" value="Pleckstrin-homology domain (PH domain)/Phosphotyrosine-binding domain (PTB)"/>
    <property type="match status" value="1"/>
</dbReference>
<dbReference type="Gene3D" id="2.60.40.150">
    <property type="entry name" value="C2 domain"/>
    <property type="match status" value="1"/>
</dbReference>
<feature type="region of interest" description="Disordered" evidence="1">
    <location>
        <begin position="244"/>
        <end position="270"/>
    </location>
</feature>
<evidence type="ECO:0000259" key="4">
    <source>
        <dbReference type="PROSITE" id="PS50106"/>
    </source>
</evidence>
<dbReference type="SMART" id="SM00239">
    <property type="entry name" value="C2"/>
    <property type="match status" value="1"/>
</dbReference>
<feature type="compositionally biased region" description="Polar residues" evidence="1">
    <location>
        <begin position="1363"/>
        <end position="1372"/>
    </location>
</feature>
<feature type="region of interest" description="Disordered" evidence="1">
    <location>
        <begin position="703"/>
        <end position="723"/>
    </location>
</feature>
<dbReference type="SMART" id="SM00233">
    <property type="entry name" value="PH"/>
    <property type="match status" value="1"/>
</dbReference>
<dbReference type="InterPro" id="IPR000008">
    <property type="entry name" value="C2_dom"/>
</dbReference>
<feature type="region of interest" description="Disordered" evidence="1">
    <location>
        <begin position="1525"/>
        <end position="1581"/>
    </location>
</feature>
<sequence>MEAKKVAMDGSENSSDSGFRSSATDNPHSLDNNFQCKCNNNHKDSVTEKTIIQLDETYNERCVDENTRKRPAIGDSEATSPKRLHLDQSNNELEFTLKRQKCIRRKRPQSIEKSNIARNCYLETKTLASLVKRSTDSFDSVSKDGFVAKSSEVFRISRPQTYHNGQSHQSKVNGNCSENGLTALSIPMVEEDCNIGNKGTSTSRCSKGYPRSISDSIKLSITSGESIDENWIWKDNHEQNKTCIVKSGDNSSSARPQSNNKHSCGEASQSNSSTLTELSCSSFKSKKLQITDNSSVEKGCYMETRGLPSSTFTEESYSDHRNIRKCLVFDLSNNDTSLSEISSRSGVVDVKGCVELKIYGEEDAVCVDVVRCTDLFRPNGEKINAYVKVCVSDRLGARKKNPGLQRTAVHAESANPYFNQTFKFPLAQDDCQRRVHTEVWHRDRANRISEFLGCVSFDVEHVVKEGSISGLYLLQPHRQGRSITPPLALSAGGGTMMQQCRGGDGSGSVGGAFDDAVFLDDAACADELLSRSATCDDKQALDEQQKYADEHLFLRYLELDPTEGPDATCAATQRTAAAAAGGGATPRQGRTPFTHTKRLVRSRPSGGFGFSVVWTRPPRVERVERGGAADKAGLLPGDYIIFVDRFNVVTMPEVDVLSLIRSCGNQLTLEVFRRAGGGTAGSTSRNGSLPTANKRLSASCAPLSRPSIAAPPTRRPSTVCSTTAHTTVTEYGGAGSQRRRLQLATTPQAVAFCTEKSNNPEENRRKAMYQLISKEQQYATHLQFAISRFVSALNERKDLITPAEHKLLFQNCEEILRITEDILDTLIQEDGEPQIHLLVRTYHMKLHEITTGYRKYCSGIKKADCILANKTKNTNSEFSRFLQVPQIPRRRPDITAFIHKPLEHYREMLRLLTTIQGNTKSNHEDFPVINKVVHDLQLTYREITAGSGLMEPVGEGRPLLTVQDLENRLVFTKCKPFVLNKPGRQWIFGGDLTRIEGKNVRQCWALLFSDLLLFAKASRDRVLFVIEEPIPLANVSDVIFNVRKKDTEFRLTINPEGKKASSPTAHCGPDLSRTPRKGAGRKTVLALRAPTPELKAVWQNLLQKQIYQATSNMDGSSPNSPLESPEVPITSSIVTLHSTESLSAVRRQTPQPPTCPASEAQRQLDLIIEHKCKQLRRSSNCSNRYNAIHLERWMKGQLESEQFPDAPEMDSIDEEWTEEQLRKRSEELQLIDKEGNVTCKEVNRGESRCEEEIILSDHSPSKSTTTESQVTVRSSPQFPETVPVCRQCHKNCLSNNGSIKNYNDCNSNKTSPKLENSGNCRKTKNDRDWQPMMHSGITTNSYVTIDPFSVPLIPKISVLPATPENSTKTASSENDRDESTQCQTVNCNQNSSCSRVPINLEYSNEVDNSPDDSPQTEEHPYHSLNSSVTTLRRFGTVSSLERVGSDERDEENVQEDESKEEDDEESEDDDEEDEDDGGVDNEAFYQTSIRHWTIRAGTFVAEKMAFFEKLGEDYRTGGFFDRYLKSPDNPLNGEEQQEEETSGGTSGEEIWGTPTSGEMDDNLSPYEDRQSPNEGSVNSDYADDTELMMDELLMTPPITGAVMRGLLPRRTLEPLIEEEGSETSSSSDGSTTEPSGTNSEQVGQVTHHWRCC</sequence>
<dbReference type="InterPro" id="IPR000219">
    <property type="entry name" value="DH_dom"/>
</dbReference>
<dbReference type="PANTHER" id="PTHR46848">
    <property type="entry name" value="REGULATOR OF G-PROTEIN SIGNALING 3"/>
    <property type="match status" value="1"/>
</dbReference>
<dbReference type="InterPro" id="IPR011993">
    <property type="entry name" value="PH-like_dom_sf"/>
</dbReference>
<dbReference type="PROSITE" id="PS50004">
    <property type="entry name" value="C2"/>
    <property type="match status" value="1"/>
</dbReference>
<dbReference type="InterPro" id="IPR001478">
    <property type="entry name" value="PDZ"/>
</dbReference>
<dbReference type="EMBL" id="CAKOFQ010007603">
    <property type="protein sequence ID" value="CAH2004680.1"/>
    <property type="molecule type" value="Genomic_DNA"/>
</dbReference>
<feature type="region of interest" description="Disordered" evidence="1">
    <location>
        <begin position="1055"/>
        <end position="1081"/>
    </location>
</feature>
<dbReference type="Pfam" id="PF00621">
    <property type="entry name" value="RhoGEF"/>
    <property type="match status" value="1"/>
</dbReference>
<organism evidence="5 6">
    <name type="scientific">Acanthoscelides obtectus</name>
    <name type="common">Bean weevil</name>
    <name type="synonym">Bruchus obtectus</name>
    <dbReference type="NCBI Taxonomy" id="200917"/>
    <lineage>
        <taxon>Eukaryota</taxon>
        <taxon>Metazoa</taxon>
        <taxon>Ecdysozoa</taxon>
        <taxon>Arthropoda</taxon>
        <taxon>Hexapoda</taxon>
        <taxon>Insecta</taxon>
        <taxon>Pterygota</taxon>
        <taxon>Neoptera</taxon>
        <taxon>Endopterygota</taxon>
        <taxon>Coleoptera</taxon>
        <taxon>Polyphaga</taxon>
        <taxon>Cucujiformia</taxon>
        <taxon>Chrysomeloidea</taxon>
        <taxon>Chrysomelidae</taxon>
        <taxon>Bruchinae</taxon>
        <taxon>Bruchini</taxon>
        <taxon>Acanthoscelides</taxon>
    </lineage>
</organism>
<feature type="domain" description="PDZ" evidence="4">
    <location>
        <begin position="596"/>
        <end position="675"/>
    </location>
</feature>
<dbReference type="Pfam" id="PF00168">
    <property type="entry name" value="C2"/>
    <property type="match status" value="1"/>
</dbReference>
<dbReference type="PROSITE" id="PS50106">
    <property type="entry name" value="PDZ"/>
    <property type="match status" value="1"/>
</dbReference>
<dbReference type="PROSITE" id="PS50010">
    <property type="entry name" value="DH_2"/>
    <property type="match status" value="1"/>
</dbReference>
<feature type="compositionally biased region" description="Polar residues" evidence="1">
    <location>
        <begin position="248"/>
        <end position="270"/>
    </location>
</feature>
<feature type="compositionally biased region" description="Low complexity" evidence="1">
    <location>
        <begin position="1622"/>
        <end position="1637"/>
    </location>
</feature>
<feature type="region of interest" description="Disordered" evidence="1">
    <location>
        <begin position="1303"/>
        <end position="1334"/>
    </location>
</feature>
<dbReference type="GO" id="GO:0005634">
    <property type="term" value="C:nucleus"/>
    <property type="evidence" value="ECO:0007669"/>
    <property type="project" value="TreeGrafter"/>
</dbReference>
<accession>A0A9P0M4E3</accession>
<evidence type="ECO:0000256" key="1">
    <source>
        <dbReference type="SAM" id="MobiDB-lite"/>
    </source>
</evidence>
<dbReference type="OrthoDB" id="410721at2759"/>
<feature type="compositionally biased region" description="Polar residues" evidence="1">
    <location>
        <begin position="11"/>
        <end position="26"/>
    </location>
</feature>
<dbReference type="PANTHER" id="PTHR46848:SF1">
    <property type="entry name" value="REGULATOR OF G-PROTEIN SIGNALING 3"/>
    <property type="match status" value="1"/>
</dbReference>
<feature type="region of interest" description="Disordered" evidence="1">
    <location>
        <begin position="1612"/>
        <end position="1652"/>
    </location>
</feature>
<dbReference type="Proteomes" id="UP001152888">
    <property type="component" value="Unassembled WGS sequence"/>
</dbReference>
<dbReference type="SUPFAM" id="SSF48065">
    <property type="entry name" value="DBL homology domain (DH-domain)"/>
    <property type="match status" value="1"/>
</dbReference>
<feature type="domain" description="DH" evidence="3">
    <location>
        <begin position="763"/>
        <end position="946"/>
    </location>
</feature>
<dbReference type="InterPro" id="IPR035899">
    <property type="entry name" value="DBL_dom_sf"/>
</dbReference>
<keyword evidence="6" id="KW-1185">Reference proteome</keyword>
<dbReference type="SUPFAM" id="SSF49562">
    <property type="entry name" value="C2 domain (Calcium/lipid-binding domain, CaLB)"/>
    <property type="match status" value="1"/>
</dbReference>
<feature type="region of interest" description="Disordered" evidence="1">
    <location>
        <begin position="1362"/>
        <end position="1384"/>
    </location>
</feature>
<gene>
    <name evidence="5" type="ORF">ACAOBT_LOCUS28133</name>
</gene>
<feature type="region of interest" description="Disordered" evidence="1">
    <location>
        <begin position="1256"/>
        <end position="1275"/>
    </location>
</feature>
<comment type="caution">
    <text evidence="5">The sequence shown here is derived from an EMBL/GenBank/DDBJ whole genome shotgun (WGS) entry which is preliminary data.</text>
</comment>
<dbReference type="SUPFAM" id="SSF50156">
    <property type="entry name" value="PDZ domain-like"/>
    <property type="match status" value="1"/>
</dbReference>
<evidence type="ECO:0000259" key="2">
    <source>
        <dbReference type="PROSITE" id="PS50004"/>
    </source>
</evidence>
<feature type="region of interest" description="Disordered" evidence="1">
    <location>
        <begin position="1403"/>
        <end position="1480"/>
    </location>
</feature>